<evidence type="ECO:0000313" key="2">
    <source>
        <dbReference type="Proteomes" id="UP000831859"/>
    </source>
</evidence>
<evidence type="ECO:0000313" key="1">
    <source>
        <dbReference type="EMBL" id="UQS85778.1"/>
    </source>
</evidence>
<name>A0ABY4PJI6_9LACO</name>
<organism evidence="1 2">
    <name type="scientific">Apilactobacillus apisilvae</name>
    <dbReference type="NCBI Taxonomy" id="2923364"/>
    <lineage>
        <taxon>Bacteria</taxon>
        <taxon>Bacillati</taxon>
        <taxon>Bacillota</taxon>
        <taxon>Bacilli</taxon>
        <taxon>Lactobacillales</taxon>
        <taxon>Lactobacillaceae</taxon>
        <taxon>Apilactobacillus</taxon>
    </lineage>
</organism>
<dbReference type="RefSeq" id="WP_249511742.1">
    <property type="nucleotide sequence ID" value="NZ_CP093363.1"/>
</dbReference>
<protein>
    <submittedName>
        <fullName evidence="1">Uncharacterized protein</fullName>
    </submittedName>
</protein>
<dbReference type="EMBL" id="CP093363">
    <property type="protein sequence ID" value="UQS85778.1"/>
    <property type="molecule type" value="Genomic_DNA"/>
</dbReference>
<keyword evidence="1" id="KW-0614">Plasmid</keyword>
<accession>A0ABY4PJI6</accession>
<dbReference type="Proteomes" id="UP000831859">
    <property type="component" value="Plasmid p1unnamed"/>
</dbReference>
<reference evidence="1 2" key="1">
    <citation type="journal article" date="2022" name="Int. J. Syst. Evol. Microbiol.">
        <title>Apilactobacillus apisilvae sp. nov., Nicolia spurrieriana gen. nov. sp. nov., Bombilactobacillus folatiphilus sp. nov. and Bombilactobacillus thymidiniphilus sp. nov., four new lactic acid bacterial isolates from stingless bees Tetragonula carbonaria and Austroplebeia australis.</title>
        <authorList>
            <person name="Oliphant S.A."/>
            <person name="Watson-Haigh N.S."/>
            <person name="Sumby K.M."/>
            <person name="Gardner J."/>
            <person name="Groom S."/>
            <person name="Jiranek V."/>
        </authorList>
    </citation>
    <scope>NUCLEOTIDE SEQUENCE [LARGE SCALE GENOMIC DNA]</scope>
    <source>
        <strain evidence="1 2">SG5_A10</strain>
    </source>
</reference>
<keyword evidence="2" id="KW-1185">Reference proteome</keyword>
<sequence length="112" mass="12457">MTVSIQDVTEDIVSFQKFSTHHVQNAIDDAKLQAKSDRINPDGFDMGVKQYTKYLLSIDNFNQYGGVTASSMMGVSQTIKDPTQNNPYLNQYNNTVALFGNSSSKGSVVFYE</sequence>
<geneLocation type="plasmid" evidence="1 2">
    <name>p1unnamed</name>
</geneLocation>
<gene>
    <name evidence="1" type="ORF">MOO46_07545</name>
</gene>
<proteinExistence type="predicted"/>